<dbReference type="Proteomes" id="UP000277498">
    <property type="component" value="Unassembled WGS sequence"/>
</dbReference>
<evidence type="ECO:0000256" key="1">
    <source>
        <dbReference type="SAM" id="SignalP"/>
    </source>
</evidence>
<protein>
    <recommendedName>
        <fullName evidence="2">Transferrin-binding protein B C-lobe/N-lobe beta-barrel domain-containing protein</fullName>
    </recommendedName>
</protein>
<name>A0A3P5X4T8_9RHOB</name>
<sequence length="188" mass="18329">MLLFRSLTLIASAAALSACAGGGSDSPAAEYAADSARGAGLVVQTDRLAPTPAGAMPARGSAEYEGIVGMAFGAAPASLASAQMIGELDLRANFASGTITGELDDFNTSSGQEMHGTLRLSGGQIAGSGFTADIDGRLTGPAGAPGNVSGAIDGDFLGAGADALAGTGTATSDAGRLGLIFRGVRDFD</sequence>
<dbReference type="OrthoDB" id="7873147at2"/>
<reference evidence="3 4" key="1">
    <citation type="submission" date="2018-11" db="EMBL/GenBank/DDBJ databases">
        <authorList>
            <person name="Criscuolo A."/>
        </authorList>
    </citation>
    <scope>NUCLEOTIDE SEQUENCE [LARGE SCALE GENOMIC DNA]</scope>
    <source>
        <strain evidence="3">ACIP111625</strain>
    </source>
</reference>
<dbReference type="InterPro" id="IPR011250">
    <property type="entry name" value="OMP/PagP_B-barrel"/>
</dbReference>
<dbReference type="Pfam" id="PF01298">
    <property type="entry name" value="TbpB_B_D"/>
    <property type="match status" value="1"/>
</dbReference>
<dbReference type="EMBL" id="UXAW01000071">
    <property type="protein sequence ID" value="VDC29186.1"/>
    <property type="molecule type" value="Genomic_DNA"/>
</dbReference>
<dbReference type="PROSITE" id="PS51257">
    <property type="entry name" value="PROKAR_LIPOPROTEIN"/>
    <property type="match status" value="1"/>
</dbReference>
<dbReference type="AlphaFoldDB" id="A0A3P5X4T8"/>
<accession>A0A3P5X4T8</accession>
<keyword evidence="1" id="KW-0732">Signal</keyword>
<evidence type="ECO:0000259" key="2">
    <source>
        <dbReference type="Pfam" id="PF01298"/>
    </source>
</evidence>
<evidence type="ECO:0000313" key="3">
    <source>
        <dbReference type="EMBL" id="VDC29186.1"/>
    </source>
</evidence>
<feature type="domain" description="Transferrin-binding protein B C-lobe/N-lobe beta-barrel" evidence="2">
    <location>
        <begin position="56"/>
        <end position="177"/>
    </location>
</feature>
<evidence type="ECO:0000313" key="4">
    <source>
        <dbReference type="Proteomes" id="UP000277498"/>
    </source>
</evidence>
<organism evidence="3 4">
    <name type="scientific">Pseudogemmobacter humi</name>
    <dbReference type="NCBI Taxonomy" id="2483812"/>
    <lineage>
        <taxon>Bacteria</taxon>
        <taxon>Pseudomonadati</taxon>
        <taxon>Pseudomonadota</taxon>
        <taxon>Alphaproteobacteria</taxon>
        <taxon>Rhodobacterales</taxon>
        <taxon>Paracoccaceae</taxon>
        <taxon>Pseudogemmobacter</taxon>
    </lineage>
</organism>
<keyword evidence="4" id="KW-1185">Reference proteome</keyword>
<feature type="signal peptide" evidence="1">
    <location>
        <begin position="1"/>
        <end position="20"/>
    </location>
</feature>
<feature type="chain" id="PRO_5017982164" description="Transferrin-binding protein B C-lobe/N-lobe beta-barrel domain-containing protein" evidence="1">
    <location>
        <begin position="21"/>
        <end position="188"/>
    </location>
</feature>
<dbReference type="Gene3D" id="2.40.160.90">
    <property type="match status" value="1"/>
</dbReference>
<proteinExistence type="predicted"/>
<dbReference type="InterPro" id="IPR001677">
    <property type="entry name" value="TbpB_B_D"/>
</dbReference>
<dbReference type="RefSeq" id="WP_124087000.1">
    <property type="nucleotide sequence ID" value="NZ_UXAW01000071.1"/>
</dbReference>
<gene>
    <name evidence="3" type="ORF">XINFAN_02250</name>
</gene>
<dbReference type="SUPFAM" id="SSF56925">
    <property type="entry name" value="OMPA-like"/>
    <property type="match status" value="1"/>
</dbReference>